<dbReference type="GO" id="GO:0071897">
    <property type="term" value="P:DNA biosynthetic process"/>
    <property type="evidence" value="ECO:0007669"/>
    <property type="project" value="UniProtKB-ARBA"/>
</dbReference>
<proteinExistence type="predicted"/>
<evidence type="ECO:0000313" key="2">
    <source>
        <dbReference type="EMBL" id="KAL0852127.1"/>
    </source>
</evidence>
<comment type="caution">
    <text evidence="2">The sequence shown here is derived from an EMBL/GenBank/DDBJ whole genome shotgun (WGS) entry which is preliminary data.</text>
</comment>
<dbReference type="AlphaFoldDB" id="A0ABD0TSA1"/>
<reference evidence="2 3" key="1">
    <citation type="submission" date="2024-06" db="EMBL/GenBank/DDBJ databases">
        <title>A chromosome-level genome assembly of beet webworm, Loxostege sticticalis.</title>
        <authorList>
            <person name="Zhang Y."/>
        </authorList>
    </citation>
    <scope>NUCLEOTIDE SEQUENCE [LARGE SCALE GENOMIC DNA]</scope>
    <source>
        <strain evidence="2">AQ028</strain>
        <tissue evidence="2">Male pupae</tissue>
    </source>
</reference>
<organism evidence="2 3">
    <name type="scientific">Loxostege sticticalis</name>
    <name type="common">Beet webworm moth</name>
    <dbReference type="NCBI Taxonomy" id="481309"/>
    <lineage>
        <taxon>Eukaryota</taxon>
        <taxon>Metazoa</taxon>
        <taxon>Ecdysozoa</taxon>
        <taxon>Arthropoda</taxon>
        <taxon>Hexapoda</taxon>
        <taxon>Insecta</taxon>
        <taxon>Pterygota</taxon>
        <taxon>Neoptera</taxon>
        <taxon>Endopterygota</taxon>
        <taxon>Lepidoptera</taxon>
        <taxon>Glossata</taxon>
        <taxon>Ditrysia</taxon>
        <taxon>Pyraloidea</taxon>
        <taxon>Crambidae</taxon>
        <taxon>Pyraustinae</taxon>
        <taxon>Loxostege</taxon>
    </lineage>
</organism>
<gene>
    <name evidence="2" type="ORF">ABMA28_000364</name>
</gene>
<sequence>MVKWAGEYSKLYKNNCGVRQGGLTSPTLFNIYVNGLIGELSGAGVGCSIDGCFVNNISYADDMVLLSPSVNALKTLIAICERYAVAHGLRYNVKKSEILVFKSGTKTYSVPPLTLSGTPLQTVKKFKYLGHWVTEDLKDDLDLERERRALSVRGNMLSRRFARCSREVKLTLFKTYCQTLYTCSLWSNYTKKAFSALRVQYNNALRGLLGLPWRCSASGMFAACRCDGFGAVLRKRVASLWGRVRGSTNSLLKVIADRPDSLIHAHWMSVHVRTNKYFQLI</sequence>
<accession>A0ABD0TSA1</accession>
<dbReference type="Pfam" id="PF00078">
    <property type="entry name" value="RVT_1"/>
    <property type="match status" value="1"/>
</dbReference>
<evidence type="ECO:0000313" key="3">
    <source>
        <dbReference type="Proteomes" id="UP001549921"/>
    </source>
</evidence>
<name>A0ABD0TSA1_LOXSC</name>
<dbReference type="SUPFAM" id="SSF56672">
    <property type="entry name" value="DNA/RNA polymerases"/>
    <property type="match status" value="1"/>
</dbReference>
<feature type="domain" description="Reverse transcriptase" evidence="1">
    <location>
        <begin position="1"/>
        <end position="133"/>
    </location>
</feature>
<dbReference type="Proteomes" id="UP001549921">
    <property type="component" value="Unassembled WGS sequence"/>
</dbReference>
<dbReference type="InterPro" id="IPR043502">
    <property type="entry name" value="DNA/RNA_pol_sf"/>
</dbReference>
<evidence type="ECO:0000259" key="1">
    <source>
        <dbReference type="PROSITE" id="PS50878"/>
    </source>
</evidence>
<dbReference type="PANTHER" id="PTHR47027:SF20">
    <property type="entry name" value="REVERSE TRANSCRIPTASE-LIKE PROTEIN WITH RNA-DIRECTED DNA POLYMERASE DOMAIN"/>
    <property type="match status" value="1"/>
</dbReference>
<dbReference type="InterPro" id="IPR000477">
    <property type="entry name" value="RT_dom"/>
</dbReference>
<protein>
    <recommendedName>
        <fullName evidence="1">Reverse transcriptase domain-containing protein</fullName>
    </recommendedName>
</protein>
<dbReference type="PROSITE" id="PS50878">
    <property type="entry name" value="RT_POL"/>
    <property type="match status" value="1"/>
</dbReference>
<dbReference type="EMBL" id="JBEDNZ010000001">
    <property type="protein sequence ID" value="KAL0852127.1"/>
    <property type="molecule type" value="Genomic_DNA"/>
</dbReference>
<dbReference type="PANTHER" id="PTHR47027">
    <property type="entry name" value="REVERSE TRANSCRIPTASE DOMAIN-CONTAINING PROTEIN"/>
    <property type="match status" value="1"/>
</dbReference>